<keyword evidence="3" id="KW-1185">Reference proteome</keyword>
<evidence type="ECO:0000259" key="1">
    <source>
        <dbReference type="PROSITE" id="PS51746"/>
    </source>
</evidence>
<dbReference type="GO" id="GO:0004722">
    <property type="term" value="F:protein serine/threonine phosphatase activity"/>
    <property type="evidence" value="ECO:0007669"/>
    <property type="project" value="InterPro"/>
</dbReference>
<dbReference type="CDD" id="cd00143">
    <property type="entry name" value="PP2Cc"/>
    <property type="match status" value="1"/>
</dbReference>
<comment type="caution">
    <text evidence="2">The sequence shown here is derived from an EMBL/GenBank/DDBJ whole genome shotgun (WGS) entry which is preliminary data.</text>
</comment>
<dbReference type="InterPro" id="IPR001932">
    <property type="entry name" value="PPM-type_phosphatase-like_dom"/>
</dbReference>
<accession>A0A7X2NGJ2</accession>
<reference evidence="2 3" key="1">
    <citation type="submission" date="2019-08" db="EMBL/GenBank/DDBJ databases">
        <title>In-depth cultivation of the pig gut microbiome towards novel bacterial diversity and tailored functional studies.</title>
        <authorList>
            <person name="Wylensek D."/>
            <person name="Hitch T.C.A."/>
            <person name="Clavel T."/>
        </authorList>
    </citation>
    <scope>NUCLEOTIDE SEQUENCE [LARGE SCALE GENOMIC DNA]</scope>
    <source>
        <strain evidence="2 3">RF-744-FAT-4</strain>
    </source>
</reference>
<feature type="domain" description="PPM-type phosphatase" evidence="1">
    <location>
        <begin position="2"/>
        <end position="240"/>
    </location>
</feature>
<gene>
    <name evidence="2" type="ORF">FYJ52_06620</name>
</gene>
<dbReference type="SMART" id="SM00331">
    <property type="entry name" value="PP2C_SIG"/>
    <property type="match status" value="1"/>
</dbReference>
<name>A0A7X2NGJ2_9FIRM</name>
<dbReference type="PANTHER" id="PTHR47992">
    <property type="entry name" value="PROTEIN PHOSPHATASE"/>
    <property type="match status" value="1"/>
</dbReference>
<dbReference type="AlphaFoldDB" id="A0A7X2NGJ2"/>
<evidence type="ECO:0000313" key="3">
    <source>
        <dbReference type="Proteomes" id="UP000461754"/>
    </source>
</evidence>
<dbReference type="SMART" id="SM00332">
    <property type="entry name" value="PP2Cc"/>
    <property type="match status" value="1"/>
</dbReference>
<protein>
    <submittedName>
        <fullName evidence="2">Stp1/IreP family PP2C-type Ser/Thr phosphatase</fullName>
    </submittedName>
</protein>
<dbReference type="InterPro" id="IPR015655">
    <property type="entry name" value="PP2C"/>
</dbReference>
<organism evidence="2 3">
    <name type="scientific">Pseudoramibacter porci</name>
    <dbReference type="NCBI Taxonomy" id="2606631"/>
    <lineage>
        <taxon>Bacteria</taxon>
        <taxon>Bacillati</taxon>
        <taxon>Bacillota</taxon>
        <taxon>Clostridia</taxon>
        <taxon>Eubacteriales</taxon>
        <taxon>Eubacteriaceae</taxon>
        <taxon>Pseudoramibacter</taxon>
    </lineage>
</organism>
<sequence>MKCAYSTNIGAKRKSNQDAYLAANVEKDGILYYVFAVADGLGGHRSGEVASQIAIDSIKEHIGEIQDFTNYQEVNAFFNDINKAIIHEGVMQPEELGMATTLTMAIVHDDKMVIYHVGDSRAYRINASGIEHLTKDHSLVQALIDRGRITPTEAKDHPQKNIITRALGTDEVLKADLFEYRLYPGDQVLLCSDGLYNMVGDEEIHRIVMENDIEEATRKLVNLANYNGGTDNITLIIFKPEFQMKED</sequence>
<dbReference type="Gene3D" id="3.60.40.10">
    <property type="entry name" value="PPM-type phosphatase domain"/>
    <property type="match status" value="1"/>
</dbReference>
<evidence type="ECO:0000313" key="2">
    <source>
        <dbReference type="EMBL" id="MSS20069.1"/>
    </source>
</evidence>
<dbReference type="Proteomes" id="UP000461754">
    <property type="component" value="Unassembled WGS sequence"/>
</dbReference>
<dbReference type="EMBL" id="VUMO01000007">
    <property type="protein sequence ID" value="MSS20069.1"/>
    <property type="molecule type" value="Genomic_DNA"/>
</dbReference>
<proteinExistence type="predicted"/>
<dbReference type="RefSeq" id="WP_154576447.1">
    <property type="nucleotide sequence ID" value="NZ_VUMO01000007.1"/>
</dbReference>
<dbReference type="PROSITE" id="PS51746">
    <property type="entry name" value="PPM_2"/>
    <property type="match status" value="1"/>
</dbReference>
<dbReference type="InterPro" id="IPR036457">
    <property type="entry name" value="PPM-type-like_dom_sf"/>
</dbReference>
<dbReference type="NCBIfam" id="NF033484">
    <property type="entry name" value="Stp1_PP2C_phos"/>
    <property type="match status" value="1"/>
</dbReference>
<dbReference type="SUPFAM" id="SSF81606">
    <property type="entry name" value="PP2C-like"/>
    <property type="match status" value="1"/>
</dbReference>
<dbReference type="Pfam" id="PF13672">
    <property type="entry name" value="PP2C_2"/>
    <property type="match status" value="1"/>
</dbReference>